<organism evidence="1">
    <name type="scientific">termite gut metagenome</name>
    <dbReference type="NCBI Taxonomy" id="433724"/>
    <lineage>
        <taxon>unclassified sequences</taxon>
        <taxon>metagenomes</taxon>
        <taxon>organismal metagenomes</taxon>
    </lineage>
</organism>
<proteinExistence type="predicted"/>
<sequence length="35" mass="4195">NISTTQIYAEATNQKIDEDMSLLEERIENKYSFLW</sequence>
<gene>
    <name evidence="1" type="ORF">EZS27_020424</name>
</gene>
<dbReference type="AlphaFoldDB" id="A0A5J4RBM2"/>
<comment type="caution">
    <text evidence="1">The sequence shown here is derived from an EMBL/GenBank/DDBJ whole genome shotgun (WGS) entry which is preliminary data.</text>
</comment>
<dbReference type="EMBL" id="SNRY01001440">
    <property type="protein sequence ID" value="KAA6330915.1"/>
    <property type="molecule type" value="Genomic_DNA"/>
</dbReference>
<feature type="non-terminal residue" evidence="1">
    <location>
        <position position="1"/>
    </location>
</feature>
<protein>
    <submittedName>
        <fullName evidence="1">Tyrosine recombinase XerC</fullName>
    </submittedName>
</protein>
<reference evidence="1" key="1">
    <citation type="submission" date="2019-03" db="EMBL/GenBank/DDBJ databases">
        <title>Single cell metagenomics reveals metabolic interactions within the superorganism composed of flagellate Streblomastix strix and complex community of Bacteroidetes bacteria on its surface.</title>
        <authorList>
            <person name="Treitli S.C."/>
            <person name="Kolisko M."/>
            <person name="Husnik F."/>
            <person name="Keeling P."/>
            <person name="Hampl V."/>
        </authorList>
    </citation>
    <scope>NUCLEOTIDE SEQUENCE</scope>
    <source>
        <strain evidence="1">STM</strain>
    </source>
</reference>
<accession>A0A5J4RBM2</accession>
<name>A0A5J4RBM2_9ZZZZ</name>
<evidence type="ECO:0000313" key="1">
    <source>
        <dbReference type="EMBL" id="KAA6330915.1"/>
    </source>
</evidence>